<evidence type="ECO:0000313" key="1">
    <source>
        <dbReference type="EMBL" id="KKA16353.1"/>
    </source>
</evidence>
<name>A0A0F4YFG4_RASE3</name>
<dbReference type="OrthoDB" id="3364175at2759"/>
<dbReference type="GeneID" id="25313108"/>
<dbReference type="PANTHER" id="PTHR47785">
    <property type="entry name" value="ZN(II)2CYS6 TRANSCRIPTION FACTOR (EUROFUNG)-RELATED-RELATED"/>
    <property type="match status" value="1"/>
</dbReference>
<protein>
    <recommendedName>
        <fullName evidence="3">Transcription factor domain-containing protein</fullName>
    </recommendedName>
</protein>
<proteinExistence type="predicted"/>
<evidence type="ECO:0000313" key="2">
    <source>
        <dbReference type="Proteomes" id="UP000053958"/>
    </source>
</evidence>
<sequence>MAPAIRFSSTGSRLRVKLTIPDVDVLRYLKDADNQDSRFTGMKISPEHLAQAEMPISLILSELPISFVMLLRTSALSSRDRVTEEAERIENLSDLLQNKEAPLRLSDLPLEILLMYTIAFRSLPAQVGSKGCTPSEICFNLALQHLWRVHLEADEIAVPCMLIIAHIFLYIFAKPFYALGMLQSVDPAIDRLSKRTDRLPEIPVLLLSQVFYMLQSDVQSPSLMHDGRLEAGSGQSPDYYYFSANLGLRSCLNRILGRMFITDQAYCQPRDVGPVITEISLEIESWYRSLPLDLQYVRDARSFRLLTPAISTRQKELSLRYHACIFFLNRPVLYFVLYQDLEHLATTPPGGVSAVAEQHLKPWVFASCRDCIESAKLIILTLAQHQRQVPMPRAGPNWCDIQLLVGSYAVLLSVQTAPSFSAPFRDVAEIGELLDMVEEILSGVTETSQGILRTLEILTNIRHNFQNSTPLTGTE</sequence>
<dbReference type="RefSeq" id="XP_013322965.1">
    <property type="nucleotide sequence ID" value="XM_013467511.1"/>
</dbReference>
<dbReference type="InterPro" id="IPR053181">
    <property type="entry name" value="EcdB-like_regulator"/>
</dbReference>
<evidence type="ECO:0008006" key="3">
    <source>
        <dbReference type="Google" id="ProtNLM"/>
    </source>
</evidence>
<organism evidence="1 2">
    <name type="scientific">Rasamsonia emersonii (strain ATCC 16479 / CBS 393.64 / IMI 116815)</name>
    <dbReference type="NCBI Taxonomy" id="1408163"/>
    <lineage>
        <taxon>Eukaryota</taxon>
        <taxon>Fungi</taxon>
        <taxon>Dikarya</taxon>
        <taxon>Ascomycota</taxon>
        <taxon>Pezizomycotina</taxon>
        <taxon>Eurotiomycetes</taxon>
        <taxon>Eurotiomycetidae</taxon>
        <taxon>Eurotiales</taxon>
        <taxon>Trichocomaceae</taxon>
        <taxon>Rasamsonia</taxon>
    </lineage>
</organism>
<accession>A0A0F4YFG4</accession>
<comment type="caution">
    <text evidence="1">The sequence shown here is derived from an EMBL/GenBank/DDBJ whole genome shotgun (WGS) entry which is preliminary data.</text>
</comment>
<dbReference type="EMBL" id="LASV01000785">
    <property type="protein sequence ID" value="KKA16353.1"/>
    <property type="molecule type" value="Genomic_DNA"/>
</dbReference>
<gene>
    <name evidence="1" type="ORF">T310_10049</name>
</gene>
<dbReference type="CDD" id="cd12148">
    <property type="entry name" value="fungal_TF_MHR"/>
    <property type="match status" value="1"/>
</dbReference>
<keyword evidence="2" id="KW-1185">Reference proteome</keyword>
<reference evidence="1 2" key="1">
    <citation type="submission" date="2015-04" db="EMBL/GenBank/DDBJ databases">
        <authorList>
            <person name="Heijne W.H."/>
            <person name="Fedorova N.D."/>
            <person name="Nierman W.C."/>
            <person name="Vollebregt A.W."/>
            <person name="Zhao Z."/>
            <person name="Wu L."/>
            <person name="Kumar M."/>
            <person name="Stam H."/>
            <person name="van den Berg M.A."/>
            <person name="Pel H.J."/>
        </authorList>
    </citation>
    <scope>NUCLEOTIDE SEQUENCE [LARGE SCALE GENOMIC DNA]</scope>
    <source>
        <strain evidence="1 2">CBS 393.64</strain>
    </source>
</reference>
<dbReference type="Proteomes" id="UP000053958">
    <property type="component" value="Unassembled WGS sequence"/>
</dbReference>
<dbReference type="AlphaFoldDB" id="A0A0F4YFG4"/>